<dbReference type="InterPro" id="IPR051450">
    <property type="entry name" value="Gfo/Idh/MocA_Oxidoreductases"/>
</dbReference>
<dbReference type="RefSeq" id="WP_010602629.1">
    <property type="nucleotide sequence ID" value="NZ_JAPJUH010000003.1"/>
</dbReference>
<dbReference type="AlphaFoldDB" id="A0A9X3DCD9"/>
<accession>A0A9X3DCD9</accession>
<reference evidence="4" key="1">
    <citation type="submission" date="2022-11" db="EMBL/GenBank/DDBJ databases">
        <authorList>
            <person name="Graham C."/>
            <person name="Newman J.D."/>
        </authorList>
    </citation>
    <scope>NUCLEOTIDE SEQUENCE</scope>
    <source>
        <strain evidence="4">DSM 19486</strain>
    </source>
</reference>
<dbReference type="SUPFAM" id="SSF55347">
    <property type="entry name" value="Glyceraldehyde-3-phosphate dehydrogenase-like, C-terminal domain"/>
    <property type="match status" value="1"/>
</dbReference>
<comment type="caution">
    <text evidence="4">The sequence shown here is derived from an EMBL/GenBank/DDBJ whole genome shotgun (WGS) entry which is preliminary data.</text>
</comment>
<dbReference type="Pfam" id="PF22725">
    <property type="entry name" value="GFO_IDH_MocA_C3"/>
    <property type="match status" value="1"/>
</dbReference>
<dbReference type="InterPro" id="IPR036291">
    <property type="entry name" value="NAD(P)-bd_dom_sf"/>
</dbReference>
<dbReference type="InterPro" id="IPR000683">
    <property type="entry name" value="Gfo/Idh/MocA-like_OxRdtase_N"/>
</dbReference>
<dbReference type="PANTHER" id="PTHR43377:SF1">
    <property type="entry name" value="BILIVERDIN REDUCTASE A"/>
    <property type="match status" value="1"/>
</dbReference>
<proteinExistence type="predicted"/>
<dbReference type="InterPro" id="IPR055170">
    <property type="entry name" value="GFO_IDH_MocA-like_dom"/>
</dbReference>
<feature type="signal peptide" evidence="1">
    <location>
        <begin position="1"/>
        <end position="27"/>
    </location>
</feature>
<sequence>MKQNFFPKIHSLAISLILILCCTTVHAQKKLNVVVAGLNHDHVYQIMNSYEKGEVNIVGISESDANLIMRFKKRYNLPDSIFNQNLPLLLKTKKPEVVLAYNAINDHLAVVEAAAPLGISVMVEKPLATTVKQAERMAQLARQYQIHLLTNYETTWYASNQEAYRKTKANNEIGKIRKMVVHDGHQGPKEINVSSEFLNWLTDPVKNGGGAIVDFGCYGANLMTWLMDGKAPVAVTAITRQLKKDVYPNVDDDATILLEYPEATGIIEASWNWPFSIKDLEIFGQTGYIQAVNPTLLRVKEKEGATYKETTAATLSRNISSPLNYLSALLRNEIHPEQDLTGLENNLIVVKILEAARISAKTGRRVLIK</sequence>
<dbReference type="Proteomes" id="UP001142592">
    <property type="component" value="Unassembled WGS sequence"/>
</dbReference>
<evidence type="ECO:0000259" key="2">
    <source>
        <dbReference type="Pfam" id="PF01408"/>
    </source>
</evidence>
<dbReference type="EMBL" id="JAPJUH010000003">
    <property type="protein sequence ID" value="MCX3265039.1"/>
    <property type="molecule type" value="Genomic_DNA"/>
</dbReference>
<feature type="domain" description="Gfo/Idh/MocA-like oxidoreductase N-terminal" evidence="2">
    <location>
        <begin position="32"/>
        <end position="148"/>
    </location>
</feature>
<dbReference type="SUPFAM" id="SSF51735">
    <property type="entry name" value="NAD(P)-binding Rossmann-fold domains"/>
    <property type="match status" value="1"/>
</dbReference>
<keyword evidence="5" id="KW-1185">Reference proteome</keyword>
<dbReference type="Gene3D" id="3.30.360.10">
    <property type="entry name" value="Dihydrodipicolinate Reductase, domain 2"/>
    <property type="match status" value="1"/>
</dbReference>
<protein>
    <submittedName>
        <fullName evidence="4">Gfo/Idh/MocA family oxidoreductase</fullName>
    </submittedName>
</protein>
<dbReference type="GO" id="GO:0000166">
    <property type="term" value="F:nucleotide binding"/>
    <property type="evidence" value="ECO:0007669"/>
    <property type="project" value="InterPro"/>
</dbReference>
<feature type="domain" description="GFO/IDH/MocA-like oxidoreductase" evidence="3">
    <location>
        <begin position="165"/>
        <end position="289"/>
    </location>
</feature>
<dbReference type="PANTHER" id="PTHR43377">
    <property type="entry name" value="BILIVERDIN REDUCTASE A"/>
    <property type="match status" value="1"/>
</dbReference>
<evidence type="ECO:0000313" key="5">
    <source>
        <dbReference type="Proteomes" id="UP001142592"/>
    </source>
</evidence>
<evidence type="ECO:0000256" key="1">
    <source>
        <dbReference type="SAM" id="SignalP"/>
    </source>
</evidence>
<dbReference type="Gene3D" id="3.40.50.720">
    <property type="entry name" value="NAD(P)-binding Rossmann-like Domain"/>
    <property type="match status" value="1"/>
</dbReference>
<feature type="chain" id="PRO_5040882041" evidence="1">
    <location>
        <begin position="28"/>
        <end position="369"/>
    </location>
</feature>
<evidence type="ECO:0000313" key="4">
    <source>
        <dbReference type="EMBL" id="MCX3265039.1"/>
    </source>
</evidence>
<dbReference type="Pfam" id="PF01408">
    <property type="entry name" value="GFO_IDH_MocA"/>
    <property type="match status" value="1"/>
</dbReference>
<evidence type="ECO:0000259" key="3">
    <source>
        <dbReference type="Pfam" id="PF22725"/>
    </source>
</evidence>
<organism evidence="4 5">
    <name type="scientific">Pedobacter agri</name>
    <dbReference type="NCBI Taxonomy" id="454586"/>
    <lineage>
        <taxon>Bacteria</taxon>
        <taxon>Pseudomonadati</taxon>
        <taxon>Bacteroidota</taxon>
        <taxon>Sphingobacteriia</taxon>
        <taxon>Sphingobacteriales</taxon>
        <taxon>Sphingobacteriaceae</taxon>
        <taxon>Pedobacter</taxon>
    </lineage>
</organism>
<keyword evidence="1" id="KW-0732">Signal</keyword>
<gene>
    <name evidence="4" type="ORF">OQZ29_09795</name>
</gene>
<name>A0A9X3DCD9_9SPHI</name>